<evidence type="ECO:0000313" key="7">
    <source>
        <dbReference type="Proteomes" id="UP000195859"/>
    </source>
</evidence>
<reference evidence="6" key="2">
    <citation type="journal article" date="2018" name="BMC Genomics">
        <title>Whole genome sequencing and function prediction of 133 gut anaerobes isolated from chicken caecum in pure cultures.</title>
        <authorList>
            <person name="Medvecky M."/>
            <person name="Cejkova D."/>
            <person name="Polansky O."/>
            <person name="Karasova D."/>
            <person name="Kubasova T."/>
            <person name="Cizek A."/>
            <person name="Rychlik I."/>
        </authorList>
    </citation>
    <scope>NUCLEOTIDE SEQUENCE</scope>
    <source>
        <strain evidence="6">An101</strain>
        <strain evidence="5">An115</strain>
    </source>
</reference>
<dbReference type="PANTHER" id="PTHR43691:SF11">
    <property type="entry name" value="FI09636P-RELATED"/>
    <property type="match status" value="1"/>
</dbReference>
<evidence type="ECO:0000256" key="3">
    <source>
        <dbReference type="ARBA" id="ARBA00048447"/>
    </source>
</evidence>
<evidence type="ECO:0000259" key="4">
    <source>
        <dbReference type="Pfam" id="PF01048"/>
    </source>
</evidence>
<dbReference type="InterPro" id="IPR000845">
    <property type="entry name" value="Nucleoside_phosphorylase_d"/>
</dbReference>
<dbReference type="Gene3D" id="3.40.50.1580">
    <property type="entry name" value="Nucleoside phosphorylase domain"/>
    <property type="match status" value="1"/>
</dbReference>
<gene>
    <name evidence="6" type="ORF">B5E44_06580</name>
    <name evidence="5" type="ORF">B5E59_08210</name>
</gene>
<comment type="caution">
    <text evidence="6">The sequence shown here is derived from an EMBL/GenBank/DDBJ whole genome shotgun (WGS) entry which is preliminary data.</text>
</comment>
<dbReference type="InterPro" id="IPR035994">
    <property type="entry name" value="Nucleoside_phosphorylase_sf"/>
</dbReference>
<dbReference type="GO" id="GO:0005829">
    <property type="term" value="C:cytosol"/>
    <property type="evidence" value="ECO:0007669"/>
    <property type="project" value="TreeGrafter"/>
</dbReference>
<evidence type="ECO:0000256" key="2">
    <source>
        <dbReference type="ARBA" id="ARBA00021980"/>
    </source>
</evidence>
<dbReference type="Pfam" id="PF01048">
    <property type="entry name" value="PNP_UDP_1"/>
    <property type="match status" value="1"/>
</dbReference>
<evidence type="ECO:0000313" key="5">
    <source>
        <dbReference type="EMBL" id="OUQ55227.1"/>
    </source>
</evidence>
<dbReference type="PANTHER" id="PTHR43691">
    <property type="entry name" value="URIDINE PHOSPHORYLASE"/>
    <property type="match status" value="1"/>
</dbReference>
<dbReference type="Proteomes" id="UP000196293">
    <property type="component" value="Unassembled WGS sequence"/>
</dbReference>
<dbReference type="EMBL" id="NFLS01000026">
    <property type="protein sequence ID" value="OUQ55227.1"/>
    <property type="molecule type" value="Genomic_DNA"/>
</dbReference>
<dbReference type="GO" id="GO:0004731">
    <property type="term" value="F:purine-nucleoside phosphorylase activity"/>
    <property type="evidence" value="ECO:0007669"/>
    <property type="project" value="TreeGrafter"/>
</dbReference>
<evidence type="ECO:0000313" key="6">
    <source>
        <dbReference type="EMBL" id="OUQ75744.1"/>
    </source>
</evidence>
<sequence>MSEKPFILDFDNDQHAVLEPTFEKLPYKFHSRLLYAFVPEDEVNSFVEQHPHKVLGKFKTISFRPQVYEVEINNQKFTLCQAPLGAPAAVKLLDWLIAYGVRKVLAFGNAGALKRLPENAMFIPVKAIRDEGMSFHYKEPGQFVDLQSNFLSEIETKIKDLGYNYDEIVTWTTDGFFRETSKKVTYFKELGAATVEMECAALAACAQFRSIEFAQILFTGDTLADMDNYDRRGWGRSSYGAGLNIGSEIISRI</sequence>
<dbReference type="SUPFAM" id="SSF53167">
    <property type="entry name" value="Purine and uridine phosphorylases"/>
    <property type="match status" value="1"/>
</dbReference>
<keyword evidence="8" id="KW-1185">Reference proteome</keyword>
<name>A0A1Y4UBP9_9LACO</name>
<dbReference type="EMBL" id="NFLZ01000015">
    <property type="protein sequence ID" value="OUQ75744.1"/>
    <property type="molecule type" value="Genomic_DNA"/>
</dbReference>
<organism evidence="6 7">
    <name type="scientific">Lactobacillus gallinarum</name>
    <dbReference type="NCBI Taxonomy" id="52242"/>
    <lineage>
        <taxon>Bacteria</taxon>
        <taxon>Bacillati</taxon>
        <taxon>Bacillota</taxon>
        <taxon>Bacilli</taxon>
        <taxon>Lactobacillales</taxon>
        <taxon>Lactobacillaceae</taxon>
        <taxon>Lactobacillus</taxon>
    </lineage>
</organism>
<dbReference type="AlphaFoldDB" id="A0A1Y4UBP9"/>
<evidence type="ECO:0000256" key="1">
    <source>
        <dbReference type="ARBA" id="ARBA00011888"/>
    </source>
</evidence>
<dbReference type="Proteomes" id="UP000195859">
    <property type="component" value="Unassembled WGS sequence"/>
</dbReference>
<dbReference type="EC" id="2.4.2.3" evidence="1"/>
<dbReference type="CDD" id="cd09007">
    <property type="entry name" value="NP-I_spr0068"/>
    <property type="match status" value="1"/>
</dbReference>
<reference evidence="7 8" key="1">
    <citation type="submission" date="2017-04" db="EMBL/GenBank/DDBJ databases">
        <title>Function of individual gut microbiota members based on whole genome sequencing of pure cultures obtained from chicken caecum.</title>
        <authorList>
            <person name="Medvecky M."/>
            <person name="Cejkova D."/>
            <person name="Polansky O."/>
            <person name="Karasova D."/>
            <person name="Kubasova T."/>
            <person name="Cizek A."/>
            <person name="Rychlik I."/>
        </authorList>
    </citation>
    <scope>NUCLEOTIDE SEQUENCE [LARGE SCALE GENOMIC DNA]</scope>
    <source>
        <strain evidence="7">An101</strain>
        <strain evidence="8">An115</strain>
    </source>
</reference>
<dbReference type="RefSeq" id="WP_087176695.1">
    <property type="nucleotide sequence ID" value="NZ_NFLS01000026.1"/>
</dbReference>
<dbReference type="GO" id="GO:0004850">
    <property type="term" value="F:uridine phosphorylase activity"/>
    <property type="evidence" value="ECO:0007669"/>
    <property type="project" value="UniProtKB-EC"/>
</dbReference>
<feature type="domain" description="Nucleoside phosphorylase" evidence="4">
    <location>
        <begin position="46"/>
        <end position="225"/>
    </location>
</feature>
<dbReference type="GO" id="GO:0006152">
    <property type="term" value="P:purine nucleoside catabolic process"/>
    <property type="evidence" value="ECO:0007669"/>
    <property type="project" value="TreeGrafter"/>
</dbReference>
<evidence type="ECO:0000313" key="8">
    <source>
        <dbReference type="Proteomes" id="UP000196293"/>
    </source>
</evidence>
<protein>
    <recommendedName>
        <fullName evidence="2">Uridine phosphorylase</fullName>
        <ecNumber evidence="1">2.4.2.3</ecNumber>
    </recommendedName>
</protein>
<comment type="catalytic activity">
    <reaction evidence="3">
        <text>uridine + phosphate = alpha-D-ribose 1-phosphate + uracil</text>
        <dbReference type="Rhea" id="RHEA:24388"/>
        <dbReference type="ChEBI" id="CHEBI:16704"/>
        <dbReference type="ChEBI" id="CHEBI:17568"/>
        <dbReference type="ChEBI" id="CHEBI:43474"/>
        <dbReference type="ChEBI" id="CHEBI:57720"/>
        <dbReference type="EC" id="2.4.2.3"/>
    </reaction>
</comment>
<accession>A0A1Y4UBP9</accession>
<proteinExistence type="predicted"/>